<reference evidence="1 2" key="1">
    <citation type="submission" date="2018-11" db="EMBL/GenBank/DDBJ databases">
        <title>Genome sequencing of Paenibacillus sp. KCOM 3021 (= ChDC PVNT-B20).</title>
        <authorList>
            <person name="Kook J.-K."/>
            <person name="Park S.-N."/>
            <person name="Lim Y.K."/>
        </authorList>
    </citation>
    <scope>NUCLEOTIDE SEQUENCE [LARGE SCALE GENOMIC DNA]</scope>
    <source>
        <strain evidence="1 2">KCOM 3021</strain>
    </source>
</reference>
<keyword evidence="2" id="KW-1185">Reference proteome</keyword>
<dbReference type="Proteomes" id="UP000267017">
    <property type="component" value="Unassembled WGS sequence"/>
</dbReference>
<organism evidence="1 2">
    <name type="scientific">Paenibacillus oralis</name>
    <dbReference type="NCBI Taxonomy" id="2490856"/>
    <lineage>
        <taxon>Bacteria</taxon>
        <taxon>Bacillati</taxon>
        <taxon>Bacillota</taxon>
        <taxon>Bacilli</taxon>
        <taxon>Bacillales</taxon>
        <taxon>Paenibacillaceae</taxon>
        <taxon>Paenibacillus</taxon>
    </lineage>
</organism>
<evidence type="ECO:0000313" key="2">
    <source>
        <dbReference type="Proteomes" id="UP000267017"/>
    </source>
</evidence>
<sequence length="139" mass="15631">MKKIIFLLSAIFIISNVVWGFMYFKRIDPPSNIVVQVYNLNGTGEVWDITDYKIIVSPNKILRGHGKLAYKGDPKNVENSTYYKFEIKKINPYGKDETVFVNEASSEAGPVGLLDNLDDIGLHGTIMKASSILKQSIFI</sequence>
<comment type="caution">
    <text evidence="1">The sequence shown here is derived from an EMBL/GenBank/DDBJ whole genome shotgun (WGS) entry which is preliminary data.</text>
</comment>
<gene>
    <name evidence="1" type="ORF">EHV15_01145</name>
</gene>
<evidence type="ECO:0000313" key="1">
    <source>
        <dbReference type="EMBL" id="RRJ61734.1"/>
    </source>
</evidence>
<dbReference type="RefSeq" id="WP_128629663.1">
    <property type="nucleotide sequence ID" value="NZ_RRCN01000001.1"/>
</dbReference>
<name>A0A3P3TVG1_9BACL</name>
<dbReference type="AlphaFoldDB" id="A0A3P3TVG1"/>
<accession>A0A3P3TVG1</accession>
<dbReference type="OrthoDB" id="2657109at2"/>
<dbReference type="EMBL" id="RRCN01000001">
    <property type="protein sequence ID" value="RRJ61734.1"/>
    <property type="molecule type" value="Genomic_DNA"/>
</dbReference>
<proteinExistence type="predicted"/>
<protein>
    <submittedName>
        <fullName evidence="1">Uncharacterized protein</fullName>
    </submittedName>
</protein>